<evidence type="ECO:0000256" key="1">
    <source>
        <dbReference type="ARBA" id="ARBA00004141"/>
    </source>
</evidence>
<protein>
    <submittedName>
        <fullName evidence="16">Cation channel family protein</fullName>
    </submittedName>
</protein>
<evidence type="ECO:0000256" key="13">
    <source>
        <dbReference type="SAM" id="MobiDB-lite"/>
    </source>
</evidence>
<keyword evidence="11" id="KW-0325">Glycoprotein</keyword>
<sequence length="629" mass="73126">MMTDRQILKRLNNEIKRSRVFKSVNFTKLPDVIKRKEGQEIHIKKKPKKNPKKKPNKNNLLLEHEEEEVSDTSQDLDGLEDDIYIDRDFQNYDEVFKAKAEALNRKIDNVEWSGQDIMTRFDPYKAKIALDSLNQIRIWPHGCYGYFKRWRTLLKNVMKHSLIENLMTLCVFANTIILSMDRYGIDADTQSILSSFNTFFTIVFSIEMFLKIAAIGLVKWLRDKMNYMDGFIVILSLVELVFMSGSGAFSAFRSIRMLRTLRVLRVARLLRGMKSMINIIQVIQRSLSSFVYLGMLLFLFIFIFALLGMQLFGGNFKNLQNASRYNFDSFNQAFVTSFILLSMENWNTVLFNAMQSDVNKAISVVYFISCIFVGNFMLLNLFLAILLDAFTSVDEEDHDTPEKRAEREKQKRELLKEKAGEELITGLEEIDGQDNNHGGAAKKKKKKKKKKAKPGEAVETNILDESVEIDMEALELKKQQTIREKSRLFEGVGCERSIYMFTKTNPIRIYSYKIVTNNKFENFILVLIILSSIKLIYDTYLFNAPDDDPQVVISGKFDLAFTVLFTGECVLKCIAYGFIQDQNSYLRETWSQMDFFIVVTSLIDATFSGLFFLQWELSSMWVLWLFVYF</sequence>
<dbReference type="SUPFAM" id="SSF81324">
    <property type="entry name" value="Voltage-gated potassium channels"/>
    <property type="match status" value="2"/>
</dbReference>
<feature type="region of interest" description="Disordered" evidence="13">
    <location>
        <begin position="430"/>
        <end position="452"/>
    </location>
</feature>
<evidence type="ECO:0000256" key="7">
    <source>
        <dbReference type="ARBA" id="ARBA00022882"/>
    </source>
</evidence>
<dbReference type="EMBL" id="CCKQ01007368">
    <property type="protein sequence ID" value="CDW78727.1"/>
    <property type="molecule type" value="Genomic_DNA"/>
</dbReference>
<feature type="transmembrane region" description="Helical" evidence="14">
    <location>
        <begin position="290"/>
        <end position="313"/>
    </location>
</feature>
<evidence type="ECO:0000256" key="10">
    <source>
        <dbReference type="ARBA" id="ARBA00023136"/>
    </source>
</evidence>
<keyword evidence="5 14" id="KW-0812">Transmembrane</keyword>
<gene>
    <name evidence="16" type="primary">Contig9912.g10605</name>
    <name evidence="16" type="ORF">STYLEM_7711</name>
</gene>
<keyword evidence="3" id="KW-0109">Calcium transport</keyword>
<keyword evidence="9" id="KW-0406">Ion transport</keyword>
<feature type="domain" description="Ion transport" evidence="15">
    <location>
        <begin position="160"/>
        <end position="396"/>
    </location>
</feature>
<keyword evidence="17" id="KW-1185">Reference proteome</keyword>
<dbReference type="Gene3D" id="1.20.120.350">
    <property type="entry name" value="Voltage-gated potassium channels. Chain C"/>
    <property type="match status" value="2"/>
</dbReference>
<evidence type="ECO:0000256" key="4">
    <source>
        <dbReference type="ARBA" id="ARBA00022673"/>
    </source>
</evidence>
<evidence type="ECO:0000256" key="11">
    <source>
        <dbReference type="ARBA" id="ARBA00023180"/>
    </source>
</evidence>
<proteinExistence type="predicted"/>
<dbReference type="GO" id="GO:0005891">
    <property type="term" value="C:voltage-gated calcium channel complex"/>
    <property type="evidence" value="ECO:0007669"/>
    <property type="project" value="TreeGrafter"/>
</dbReference>
<keyword evidence="10 14" id="KW-0472">Membrane</keyword>
<evidence type="ECO:0000259" key="15">
    <source>
        <dbReference type="Pfam" id="PF00520"/>
    </source>
</evidence>
<feature type="domain" description="Ion transport" evidence="15">
    <location>
        <begin position="520"/>
        <end position="607"/>
    </location>
</feature>
<dbReference type="InterPro" id="IPR027359">
    <property type="entry name" value="Volt_channel_dom_sf"/>
</dbReference>
<feature type="transmembrane region" description="Helical" evidence="14">
    <location>
        <begin position="557"/>
        <end position="579"/>
    </location>
</feature>
<evidence type="ECO:0000256" key="9">
    <source>
        <dbReference type="ARBA" id="ARBA00023065"/>
    </source>
</evidence>
<name>A0A078AAU0_STYLE</name>
<keyword evidence="4" id="KW-0107">Calcium channel</keyword>
<reference evidence="16 17" key="1">
    <citation type="submission" date="2014-06" db="EMBL/GenBank/DDBJ databases">
        <authorList>
            <person name="Swart Estienne"/>
        </authorList>
    </citation>
    <scope>NUCLEOTIDE SEQUENCE [LARGE SCALE GENOMIC DNA]</scope>
    <source>
        <strain evidence="16 17">130c</strain>
    </source>
</reference>
<evidence type="ECO:0000256" key="14">
    <source>
        <dbReference type="SAM" id="Phobius"/>
    </source>
</evidence>
<keyword evidence="8 14" id="KW-1133">Transmembrane helix</keyword>
<dbReference type="OrthoDB" id="431720at2759"/>
<keyword evidence="12" id="KW-0407">Ion channel</keyword>
<dbReference type="OMA" id="MNESMAN"/>
<dbReference type="AlphaFoldDB" id="A0A078AAU0"/>
<evidence type="ECO:0000313" key="16">
    <source>
        <dbReference type="EMBL" id="CDW78727.1"/>
    </source>
</evidence>
<dbReference type="Pfam" id="PF00520">
    <property type="entry name" value="Ion_trans"/>
    <property type="match status" value="2"/>
</dbReference>
<keyword evidence="7" id="KW-0851">Voltage-gated channel</keyword>
<feature type="transmembrane region" description="Helical" evidence="14">
    <location>
        <begin position="199"/>
        <end position="218"/>
    </location>
</feature>
<keyword evidence="6" id="KW-0106">Calcium</keyword>
<evidence type="ECO:0000256" key="8">
    <source>
        <dbReference type="ARBA" id="ARBA00022989"/>
    </source>
</evidence>
<dbReference type="Proteomes" id="UP000039865">
    <property type="component" value="Unassembled WGS sequence"/>
</dbReference>
<evidence type="ECO:0000313" key="17">
    <source>
        <dbReference type="Proteomes" id="UP000039865"/>
    </source>
</evidence>
<dbReference type="GO" id="GO:0098703">
    <property type="term" value="P:calcium ion import across plasma membrane"/>
    <property type="evidence" value="ECO:0007669"/>
    <property type="project" value="TreeGrafter"/>
</dbReference>
<feature type="transmembrane region" description="Helical" evidence="14">
    <location>
        <begin position="363"/>
        <end position="387"/>
    </location>
</feature>
<feature type="transmembrane region" description="Helical" evidence="14">
    <location>
        <begin position="230"/>
        <end position="252"/>
    </location>
</feature>
<evidence type="ECO:0000256" key="3">
    <source>
        <dbReference type="ARBA" id="ARBA00022568"/>
    </source>
</evidence>
<comment type="subcellular location">
    <subcellularLocation>
        <location evidence="1">Membrane</location>
        <topology evidence="1">Multi-pass membrane protein</topology>
    </subcellularLocation>
</comment>
<evidence type="ECO:0000256" key="12">
    <source>
        <dbReference type="ARBA" id="ARBA00023303"/>
    </source>
</evidence>
<dbReference type="PANTHER" id="PTHR45628:SF7">
    <property type="entry name" value="VOLTAGE-DEPENDENT CALCIUM CHANNEL TYPE A SUBUNIT ALPHA-1"/>
    <property type="match status" value="1"/>
</dbReference>
<feature type="compositionally biased region" description="Basic residues" evidence="13">
    <location>
        <begin position="440"/>
        <end position="452"/>
    </location>
</feature>
<dbReference type="InterPro" id="IPR050599">
    <property type="entry name" value="VDCC_alpha-1_subunit"/>
</dbReference>
<dbReference type="GO" id="GO:0008331">
    <property type="term" value="F:high voltage-gated calcium channel activity"/>
    <property type="evidence" value="ECO:0007669"/>
    <property type="project" value="TreeGrafter"/>
</dbReference>
<feature type="transmembrane region" description="Helical" evidence="14">
    <location>
        <begin position="595"/>
        <end position="615"/>
    </location>
</feature>
<dbReference type="InParanoid" id="A0A078AAU0"/>
<dbReference type="Gene3D" id="1.10.287.70">
    <property type="match status" value="1"/>
</dbReference>
<evidence type="ECO:0000256" key="2">
    <source>
        <dbReference type="ARBA" id="ARBA00022448"/>
    </source>
</evidence>
<evidence type="ECO:0000256" key="6">
    <source>
        <dbReference type="ARBA" id="ARBA00022837"/>
    </source>
</evidence>
<accession>A0A078AAU0</accession>
<dbReference type="PANTHER" id="PTHR45628">
    <property type="entry name" value="VOLTAGE-DEPENDENT CALCIUM CHANNEL TYPE A SUBUNIT ALPHA-1"/>
    <property type="match status" value="1"/>
</dbReference>
<feature type="region of interest" description="Disordered" evidence="13">
    <location>
        <begin position="38"/>
        <end position="74"/>
    </location>
</feature>
<keyword evidence="2" id="KW-0813">Transport</keyword>
<dbReference type="InterPro" id="IPR005821">
    <property type="entry name" value="Ion_trans_dom"/>
</dbReference>
<feature type="compositionally biased region" description="Basic residues" evidence="13">
    <location>
        <begin position="43"/>
        <end position="56"/>
    </location>
</feature>
<evidence type="ECO:0000256" key="5">
    <source>
        <dbReference type="ARBA" id="ARBA00022692"/>
    </source>
</evidence>
<organism evidence="16 17">
    <name type="scientific">Stylonychia lemnae</name>
    <name type="common">Ciliate</name>
    <dbReference type="NCBI Taxonomy" id="5949"/>
    <lineage>
        <taxon>Eukaryota</taxon>
        <taxon>Sar</taxon>
        <taxon>Alveolata</taxon>
        <taxon>Ciliophora</taxon>
        <taxon>Intramacronucleata</taxon>
        <taxon>Spirotrichea</taxon>
        <taxon>Stichotrichia</taxon>
        <taxon>Sporadotrichida</taxon>
        <taxon>Oxytrichidae</taxon>
        <taxon>Stylonychinae</taxon>
        <taxon>Stylonychia</taxon>
    </lineage>
</organism>
<feature type="transmembrane region" description="Helical" evidence="14">
    <location>
        <begin position="520"/>
        <end position="537"/>
    </location>
</feature>